<dbReference type="Gene3D" id="2.40.70.10">
    <property type="entry name" value="Acid Proteases"/>
    <property type="match status" value="1"/>
</dbReference>
<proteinExistence type="predicted"/>
<organism evidence="2 3">
    <name type="scientific">Trichogramma brassicae</name>
    <dbReference type="NCBI Taxonomy" id="86971"/>
    <lineage>
        <taxon>Eukaryota</taxon>
        <taxon>Metazoa</taxon>
        <taxon>Ecdysozoa</taxon>
        <taxon>Arthropoda</taxon>
        <taxon>Hexapoda</taxon>
        <taxon>Insecta</taxon>
        <taxon>Pterygota</taxon>
        <taxon>Neoptera</taxon>
        <taxon>Endopterygota</taxon>
        <taxon>Hymenoptera</taxon>
        <taxon>Apocrita</taxon>
        <taxon>Proctotrupomorpha</taxon>
        <taxon>Chalcidoidea</taxon>
        <taxon>Trichogrammatidae</taxon>
        <taxon>Trichogramma</taxon>
    </lineage>
</organism>
<dbReference type="InterPro" id="IPR021109">
    <property type="entry name" value="Peptidase_aspartic_dom_sf"/>
</dbReference>
<protein>
    <submittedName>
        <fullName evidence="2">Uncharacterized protein</fullName>
    </submittedName>
</protein>
<reference evidence="2 3" key="1">
    <citation type="submission" date="2020-02" db="EMBL/GenBank/DDBJ databases">
        <authorList>
            <person name="Ferguson B K."/>
        </authorList>
    </citation>
    <scope>NUCLEOTIDE SEQUENCE [LARGE SCALE GENOMIC DNA]</scope>
</reference>
<name>A0A6H5IQY9_9HYME</name>
<evidence type="ECO:0000313" key="2">
    <source>
        <dbReference type="EMBL" id="CAB0039697.1"/>
    </source>
</evidence>
<feature type="region of interest" description="Disordered" evidence="1">
    <location>
        <begin position="71"/>
        <end position="99"/>
    </location>
</feature>
<dbReference type="SUPFAM" id="SSF50630">
    <property type="entry name" value="Acid proteases"/>
    <property type="match status" value="1"/>
</dbReference>
<dbReference type="EMBL" id="CADCXV010000976">
    <property type="protein sequence ID" value="CAB0039697.1"/>
    <property type="molecule type" value="Genomic_DNA"/>
</dbReference>
<dbReference type="Proteomes" id="UP000479190">
    <property type="component" value="Unassembled WGS sequence"/>
</dbReference>
<feature type="compositionally biased region" description="Basic and acidic residues" evidence="1">
    <location>
        <begin position="84"/>
        <end position="99"/>
    </location>
</feature>
<dbReference type="OrthoDB" id="7480340at2759"/>
<keyword evidence="3" id="KW-1185">Reference proteome</keyword>
<sequence>MTEEEVSNRENTAVILADGSEVKINRSKTVHLELNGYKVMKQTIFLLPSTPHIILGMDVLQRCGYTCVWKKKESGQRRKRRNPRNPDIEQQKKPTGDQA</sequence>
<accession>A0A6H5IQY9</accession>
<gene>
    <name evidence="2" type="ORF">TBRA_LOCUS11435</name>
</gene>
<dbReference type="AlphaFoldDB" id="A0A6H5IQY9"/>
<feature type="non-terminal residue" evidence="2">
    <location>
        <position position="99"/>
    </location>
</feature>
<evidence type="ECO:0000313" key="3">
    <source>
        <dbReference type="Proteomes" id="UP000479190"/>
    </source>
</evidence>
<evidence type="ECO:0000256" key="1">
    <source>
        <dbReference type="SAM" id="MobiDB-lite"/>
    </source>
</evidence>